<keyword evidence="3" id="KW-1003">Cell membrane</keyword>
<evidence type="ECO:0000256" key="7">
    <source>
        <dbReference type="SAM" id="Phobius"/>
    </source>
</evidence>
<proteinExistence type="inferred from homology"/>
<comment type="subcellular location">
    <subcellularLocation>
        <location evidence="1">Cell membrane</location>
        <topology evidence="1">Multi-pass membrane protein</topology>
    </subcellularLocation>
</comment>
<keyword evidence="9" id="KW-1185">Reference proteome</keyword>
<organism evidence="8 9">
    <name type="scientific">Tahibacter amnicola</name>
    <dbReference type="NCBI Taxonomy" id="2976241"/>
    <lineage>
        <taxon>Bacteria</taxon>
        <taxon>Pseudomonadati</taxon>
        <taxon>Pseudomonadota</taxon>
        <taxon>Gammaproteobacteria</taxon>
        <taxon>Lysobacterales</taxon>
        <taxon>Rhodanobacteraceae</taxon>
        <taxon>Tahibacter</taxon>
    </lineage>
</organism>
<dbReference type="Proteomes" id="UP001064632">
    <property type="component" value="Chromosome"/>
</dbReference>
<comment type="similarity">
    <text evidence="2">Belongs to the UPF0410 family.</text>
</comment>
<accession>A0ABY6BMN2</accession>
<evidence type="ECO:0000256" key="3">
    <source>
        <dbReference type="ARBA" id="ARBA00022475"/>
    </source>
</evidence>
<protein>
    <submittedName>
        <fullName evidence="8">GlsB/YeaQ/YmgE family stress response membrane protein</fullName>
    </submittedName>
</protein>
<dbReference type="Pfam" id="PF04226">
    <property type="entry name" value="Transgly_assoc"/>
    <property type="match status" value="1"/>
</dbReference>
<sequence>MWAFIVGLVIGVIAKWLMPGKDPGGFIITGLLGVAGSLTATWLGQAIGLYRPGQAAGFLFSVIGAMLLLGLYRAFAKKEG</sequence>
<keyword evidence="5 7" id="KW-1133">Transmembrane helix</keyword>
<feature type="transmembrane region" description="Helical" evidence="7">
    <location>
        <begin position="55"/>
        <end position="75"/>
    </location>
</feature>
<keyword evidence="4 7" id="KW-0812">Transmembrane</keyword>
<dbReference type="PANTHER" id="PTHR33884:SF7">
    <property type="entry name" value="BSL8023 PROTEIN"/>
    <property type="match status" value="1"/>
</dbReference>
<dbReference type="PANTHER" id="PTHR33884">
    <property type="entry name" value="UPF0410 PROTEIN YMGE"/>
    <property type="match status" value="1"/>
</dbReference>
<dbReference type="EMBL" id="CP104694">
    <property type="protein sequence ID" value="UXI70738.1"/>
    <property type="molecule type" value="Genomic_DNA"/>
</dbReference>
<feature type="transmembrane region" description="Helical" evidence="7">
    <location>
        <begin position="24"/>
        <end position="43"/>
    </location>
</feature>
<evidence type="ECO:0000256" key="2">
    <source>
        <dbReference type="ARBA" id="ARBA00011006"/>
    </source>
</evidence>
<evidence type="ECO:0000313" key="9">
    <source>
        <dbReference type="Proteomes" id="UP001064632"/>
    </source>
</evidence>
<keyword evidence="6 7" id="KW-0472">Membrane</keyword>
<name>A0ABY6BMN2_9GAMM</name>
<evidence type="ECO:0000256" key="4">
    <source>
        <dbReference type="ARBA" id="ARBA00022692"/>
    </source>
</evidence>
<evidence type="ECO:0000256" key="5">
    <source>
        <dbReference type="ARBA" id="ARBA00022989"/>
    </source>
</evidence>
<evidence type="ECO:0000256" key="6">
    <source>
        <dbReference type="ARBA" id="ARBA00023136"/>
    </source>
</evidence>
<gene>
    <name evidence="8" type="ORF">N4264_21805</name>
</gene>
<evidence type="ECO:0000313" key="8">
    <source>
        <dbReference type="EMBL" id="UXI70738.1"/>
    </source>
</evidence>
<evidence type="ECO:0000256" key="1">
    <source>
        <dbReference type="ARBA" id="ARBA00004651"/>
    </source>
</evidence>
<dbReference type="InterPro" id="IPR007341">
    <property type="entry name" value="Transgly_assoc"/>
</dbReference>
<reference evidence="8" key="1">
    <citation type="submission" date="2022-09" db="EMBL/GenBank/DDBJ databases">
        <title>Tahibacter sp. nov., isolated from a fresh water.</title>
        <authorList>
            <person name="Baek J.H."/>
            <person name="Lee J.K."/>
            <person name="Kim J.M."/>
            <person name="Jeon C.O."/>
        </authorList>
    </citation>
    <scope>NUCLEOTIDE SEQUENCE</scope>
    <source>
        <strain evidence="8">W38</strain>
    </source>
</reference>